<gene>
    <name evidence="6" type="ORF">MM415A00093_0086</name>
    <name evidence="4" type="ORF">MM415B00143_0094</name>
    <name evidence="3" type="ORF">TM448A00087_0018</name>
    <name evidence="5" type="ORF">TM448B00099_0001</name>
</gene>
<organism evidence="3">
    <name type="scientific">viral metagenome</name>
    <dbReference type="NCBI Taxonomy" id="1070528"/>
    <lineage>
        <taxon>unclassified sequences</taxon>
        <taxon>metagenomes</taxon>
        <taxon>organismal metagenomes</taxon>
    </lineage>
</organism>
<name>A0A6H1Z9X4_9ZZZZ</name>
<dbReference type="AlphaFoldDB" id="A0A6H1Z9X4"/>
<dbReference type="EMBL" id="MT145187">
    <property type="protein sequence ID" value="QJI04593.1"/>
    <property type="molecule type" value="Genomic_DNA"/>
</dbReference>
<feature type="domain" description="Baseplate structural protein Gp10 C-terminal" evidence="2">
    <location>
        <begin position="31"/>
        <end position="145"/>
    </location>
</feature>
<feature type="region of interest" description="Disordered" evidence="1">
    <location>
        <begin position="69"/>
        <end position="89"/>
    </location>
</feature>
<evidence type="ECO:0000313" key="4">
    <source>
        <dbReference type="EMBL" id="QJA67943.1"/>
    </source>
</evidence>
<dbReference type="EMBL" id="MT141577">
    <property type="protein sequence ID" value="QJA67943.1"/>
    <property type="molecule type" value="Genomic_DNA"/>
</dbReference>
<evidence type="ECO:0000313" key="5">
    <source>
        <dbReference type="EMBL" id="QJH93525.1"/>
    </source>
</evidence>
<sequence length="146" mass="15196">MAIQNEPVAHKSLVDGSTISLHSHSGGAGEAFPVGAVFLAVVSTNPNTLLGYGTWSQIANGKFLVGQDGTDEDFDTPEETGGSKTKDMSHVHSIDHSHTILAANLRTGGSSTETDASYTGSSGSGGSAIQNIVPPYFTVYIWKRTA</sequence>
<evidence type="ECO:0000256" key="1">
    <source>
        <dbReference type="SAM" id="MobiDB-lite"/>
    </source>
</evidence>
<dbReference type="EMBL" id="MT143973">
    <property type="protein sequence ID" value="QJA44085.1"/>
    <property type="molecule type" value="Genomic_DNA"/>
</dbReference>
<accession>A0A6H1Z9X4</accession>
<proteinExistence type="predicted"/>
<dbReference type="InterPro" id="IPR053827">
    <property type="entry name" value="Gp10_C"/>
</dbReference>
<dbReference type="Pfam" id="PF21939">
    <property type="entry name" value="Gp10_C"/>
    <property type="match status" value="1"/>
</dbReference>
<evidence type="ECO:0000259" key="2">
    <source>
        <dbReference type="Pfam" id="PF21939"/>
    </source>
</evidence>
<evidence type="ECO:0000313" key="6">
    <source>
        <dbReference type="EMBL" id="QJI04593.1"/>
    </source>
</evidence>
<dbReference type="EMBL" id="MT144589">
    <property type="protein sequence ID" value="QJH93525.1"/>
    <property type="molecule type" value="Genomic_DNA"/>
</dbReference>
<feature type="compositionally biased region" description="Acidic residues" evidence="1">
    <location>
        <begin position="69"/>
        <end position="78"/>
    </location>
</feature>
<protein>
    <submittedName>
        <fullName evidence="3">Putative structural protein</fullName>
    </submittedName>
</protein>
<reference evidence="3" key="1">
    <citation type="submission" date="2020-03" db="EMBL/GenBank/DDBJ databases">
        <title>The deep terrestrial virosphere.</title>
        <authorList>
            <person name="Holmfeldt K."/>
            <person name="Nilsson E."/>
            <person name="Simone D."/>
            <person name="Lopez-Fernandez M."/>
            <person name="Wu X."/>
            <person name="de Brujin I."/>
            <person name="Lundin D."/>
            <person name="Andersson A."/>
            <person name="Bertilsson S."/>
            <person name="Dopson M."/>
        </authorList>
    </citation>
    <scope>NUCLEOTIDE SEQUENCE</scope>
    <source>
        <strain evidence="6">MM415A00093</strain>
        <strain evidence="4">MM415B00143</strain>
        <strain evidence="3">TM448A00087</strain>
        <strain evidence="5">TM448B00099</strain>
    </source>
</reference>
<evidence type="ECO:0000313" key="3">
    <source>
        <dbReference type="EMBL" id="QJA44085.1"/>
    </source>
</evidence>